<dbReference type="InterPro" id="IPR050336">
    <property type="entry name" value="Chromosome_partition/occlusion"/>
</dbReference>
<dbReference type="SUPFAM" id="SSF109709">
    <property type="entry name" value="KorB DNA-binding domain-like"/>
    <property type="match status" value="1"/>
</dbReference>
<dbReference type="SMART" id="SM00470">
    <property type="entry name" value="ParB"/>
    <property type="match status" value="1"/>
</dbReference>
<dbReference type="GO" id="GO:0003677">
    <property type="term" value="F:DNA binding"/>
    <property type="evidence" value="ECO:0007669"/>
    <property type="project" value="InterPro"/>
</dbReference>
<dbReference type="EMBL" id="LZYE01000048">
    <property type="protein sequence ID" value="OFC38289.1"/>
    <property type="molecule type" value="Genomic_DNA"/>
</dbReference>
<dbReference type="InterPro" id="IPR004437">
    <property type="entry name" value="ParB/RepB/Spo0J"/>
</dbReference>
<evidence type="ECO:0000313" key="3">
    <source>
        <dbReference type="EMBL" id="OFC38289.1"/>
    </source>
</evidence>
<gene>
    <name evidence="3" type="ORF">BAE27_02315</name>
</gene>
<dbReference type="AlphaFoldDB" id="A0A1E7YQ82"/>
<dbReference type="Proteomes" id="UP000175616">
    <property type="component" value="Unassembled WGS sequence"/>
</dbReference>
<dbReference type="GO" id="GO:0005694">
    <property type="term" value="C:chromosome"/>
    <property type="evidence" value="ECO:0007669"/>
    <property type="project" value="TreeGrafter"/>
</dbReference>
<dbReference type="Pfam" id="PF02195">
    <property type="entry name" value="ParB_N"/>
    <property type="match status" value="1"/>
</dbReference>
<comment type="similarity">
    <text evidence="1">Belongs to the ParB family.</text>
</comment>
<dbReference type="Gene3D" id="1.10.10.2830">
    <property type="match status" value="1"/>
</dbReference>
<feature type="domain" description="ParB-like N-terminal" evidence="2">
    <location>
        <begin position="43"/>
        <end position="141"/>
    </location>
</feature>
<dbReference type="InterPro" id="IPR036086">
    <property type="entry name" value="ParB/Sulfiredoxin_sf"/>
</dbReference>
<dbReference type="SUPFAM" id="SSF110849">
    <property type="entry name" value="ParB/Sulfiredoxin"/>
    <property type="match status" value="1"/>
</dbReference>
<proteinExistence type="inferred from homology"/>
<organism evidence="3 4">
    <name type="scientific">Acidithiobacillus caldus</name>
    <dbReference type="NCBI Taxonomy" id="33059"/>
    <lineage>
        <taxon>Bacteria</taxon>
        <taxon>Pseudomonadati</taxon>
        <taxon>Pseudomonadota</taxon>
        <taxon>Acidithiobacillia</taxon>
        <taxon>Acidithiobacillales</taxon>
        <taxon>Acidithiobacillaceae</taxon>
        <taxon>Acidithiobacillus</taxon>
    </lineage>
</organism>
<accession>A0A1E7YQ82</accession>
<dbReference type="PANTHER" id="PTHR33375:SF1">
    <property type="entry name" value="CHROMOSOME-PARTITIONING PROTEIN PARB-RELATED"/>
    <property type="match status" value="1"/>
</dbReference>
<name>A0A1E7YQ82_9PROT</name>
<reference evidence="3 4" key="1">
    <citation type="submission" date="2016-06" db="EMBL/GenBank/DDBJ databases">
        <title>Gene turnover analysis identifies the evolutionary adaptation of the extremophile Acidithiobacillus caldus.</title>
        <authorList>
            <person name="Zhang X."/>
        </authorList>
    </citation>
    <scope>NUCLEOTIDE SEQUENCE [LARGE SCALE GENOMIC DNA]</scope>
    <source>
        <strain evidence="3 4">DX</strain>
    </source>
</reference>
<sequence length="331" mass="37160">MGLTRPLPVSGAKAADSGLRGLADYQTDINSESQADQKEDIVHLLPIHKLIDYKYNPRCVYEEDKIKMMSDSIRAHGLINPIHVVPDDKKSGFYQVIAGRTRLKAITKYLKDIPSLQAIPAIIHKSKDVKEIAVLAFMENEKRNDHYDVDIGLYWGKLINDGVFQSQSDLAGAMGTTDSMVSRMLCYTKLSKEILEIVLQNPERFTYNFAELIFKIQERHGADVGLKLAEKVSSKSVTIKQLQEVLARGLAEKDINGRKTKRVNIVESKNIRASAVFDGYGRVEFLLSAYTDKDNEGKILDSLREAAIRLLKDFSADEKDAGHDKEVSEET</sequence>
<dbReference type="InterPro" id="IPR003115">
    <property type="entry name" value="ParB_N"/>
</dbReference>
<dbReference type="PANTHER" id="PTHR33375">
    <property type="entry name" value="CHROMOSOME-PARTITIONING PROTEIN PARB-RELATED"/>
    <property type="match status" value="1"/>
</dbReference>
<evidence type="ECO:0000256" key="1">
    <source>
        <dbReference type="ARBA" id="ARBA00006295"/>
    </source>
</evidence>
<evidence type="ECO:0000259" key="2">
    <source>
        <dbReference type="SMART" id="SM00470"/>
    </source>
</evidence>
<dbReference type="NCBIfam" id="TIGR00180">
    <property type="entry name" value="parB_part"/>
    <property type="match status" value="1"/>
</dbReference>
<comment type="caution">
    <text evidence="3">The sequence shown here is derived from an EMBL/GenBank/DDBJ whole genome shotgun (WGS) entry which is preliminary data.</text>
</comment>
<evidence type="ECO:0000313" key="4">
    <source>
        <dbReference type="Proteomes" id="UP000175616"/>
    </source>
</evidence>
<dbReference type="Gene3D" id="3.90.1530.30">
    <property type="match status" value="1"/>
</dbReference>
<dbReference type="GO" id="GO:0007059">
    <property type="term" value="P:chromosome segregation"/>
    <property type="evidence" value="ECO:0007669"/>
    <property type="project" value="TreeGrafter"/>
</dbReference>
<protein>
    <recommendedName>
        <fullName evidence="2">ParB-like N-terminal domain-containing protein</fullName>
    </recommendedName>
</protein>